<reference evidence="2" key="2">
    <citation type="submission" date="2020-11" db="EMBL/GenBank/DDBJ databases">
        <authorList>
            <person name="McCartney M.A."/>
            <person name="Auch B."/>
            <person name="Kono T."/>
            <person name="Mallez S."/>
            <person name="Becker A."/>
            <person name="Gohl D.M."/>
            <person name="Silverstein K.A.T."/>
            <person name="Koren S."/>
            <person name="Bechman K.B."/>
            <person name="Herman A."/>
            <person name="Abrahante J.E."/>
            <person name="Garbe J."/>
        </authorList>
    </citation>
    <scope>NUCLEOTIDE SEQUENCE</scope>
    <source>
        <strain evidence="2">Duluth1</strain>
        <tissue evidence="2">Whole animal</tissue>
    </source>
</reference>
<dbReference type="EMBL" id="JAIWYP010000002">
    <property type="protein sequence ID" value="KAH3863451.1"/>
    <property type="molecule type" value="Genomic_DNA"/>
</dbReference>
<evidence type="ECO:0000259" key="1">
    <source>
        <dbReference type="PROSITE" id="PS50871"/>
    </source>
</evidence>
<keyword evidence="3" id="KW-1185">Reference proteome</keyword>
<dbReference type="InterPro" id="IPR001073">
    <property type="entry name" value="C1q_dom"/>
</dbReference>
<name>A0A9D4LSY3_DREPO</name>
<sequence length="62" mass="7084">MHNGRLIAMAQSTSADWNQRSQTVVLKVSTSDEVWISNRDFSDQFLDGQRYTVFSGALLYQI</sequence>
<reference evidence="2" key="1">
    <citation type="journal article" date="2019" name="bioRxiv">
        <title>The Genome of the Zebra Mussel, Dreissena polymorpha: A Resource for Invasive Species Research.</title>
        <authorList>
            <person name="McCartney M.A."/>
            <person name="Auch B."/>
            <person name="Kono T."/>
            <person name="Mallez S."/>
            <person name="Zhang Y."/>
            <person name="Obille A."/>
            <person name="Becker A."/>
            <person name="Abrahante J.E."/>
            <person name="Garbe J."/>
            <person name="Badalamenti J.P."/>
            <person name="Herman A."/>
            <person name="Mangelson H."/>
            <person name="Liachko I."/>
            <person name="Sullivan S."/>
            <person name="Sone E.D."/>
            <person name="Koren S."/>
            <person name="Silverstein K.A.T."/>
            <person name="Beckman K.B."/>
            <person name="Gohl D.M."/>
        </authorList>
    </citation>
    <scope>NUCLEOTIDE SEQUENCE</scope>
    <source>
        <strain evidence="2">Duluth1</strain>
        <tissue evidence="2">Whole animal</tissue>
    </source>
</reference>
<dbReference type="Gene3D" id="2.60.120.40">
    <property type="match status" value="1"/>
</dbReference>
<protein>
    <recommendedName>
        <fullName evidence="1">C1q domain-containing protein</fullName>
    </recommendedName>
</protein>
<dbReference type="PROSITE" id="PS50871">
    <property type="entry name" value="C1Q"/>
    <property type="match status" value="1"/>
</dbReference>
<dbReference type="AlphaFoldDB" id="A0A9D4LSY3"/>
<dbReference type="SUPFAM" id="SSF49842">
    <property type="entry name" value="TNF-like"/>
    <property type="match status" value="1"/>
</dbReference>
<evidence type="ECO:0000313" key="2">
    <source>
        <dbReference type="EMBL" id="KAH3863451.1"/>
    </source>
</evidence>
<dbReference type="Pfam" id="PF00386">
    <property type="entry name" value="C1q"/>
    <property type="match status" value="1"/>
</dbReference>
<accession>A0A9D4LSY3</accession>
<dbReference type="Proteomes" id="UP000828390">
    <property type="component" value="Unassembled WGS sequence"/>
</dbReference>
<organism evidence="2 3">
    <name type="scientific">Dreissena polymorpha</name>
    <name type="common">Zebra mussel</name>
    <name type="synonym">Mytilus polymorpha</name>
    <dbReference type="NCBI Taxonomy" id="45954"/>
    <lineage>
        <taxon>Eukaryota</taxon>
        <taxon>Metazoa</taxon>
        <taxon>Spiralia</taxon>
        <taxon>Lophotrochozoa</taxon>
        <taxon>Mollusca</taxon>
        <taxon>Bivalvia</taxon>
        <taxon>Autobranchia</taxon>
        <taxon>Heteroconchia</taxon>
        <taxon>Euheterodonta</taxon>
        <taxon>Imparidentia</taxon>
        <taxon>Neoheterodontei</taxon>
        <taxon>Myida</taxon>
        <taxon>Dreissenoidea</taxon>
        <taxon>Dreissenidae</taxon>
        <taxon>Dreissena</taxon>
    </lineage>
</organism>
<evidence type="ECO:0000313" key="3">
    <source>
        <dbReference type="Proteomes" id="UP000828390"/>
    </source>
</evidence>
<dbReference type="InterPro" id="IPR008983">
    <property type="entry name" value="Tumour_necrosis_fac-like_dom"/>
</dbReference>
<comment type="caution">
    <text evidence="2">The sequence shown here is derived from an EMBL/GenBank/DDBJ whole genome shotgun (WGS) entry which is preliminary data.</text>
</comment>
<feature type="domain" description="C1q" evidence="1">
    <location>
        <begin position="1"/>
        <end position="62"/>
    </location>
</feature>
<gene>
    <name evidence="2" type="ORF">DPMN_026440</name>
</gene>
<proteinExistence type="predicted"/>